<comment type="similarity">
    <text evidence="2">Belongs to the amino acid/polyamine transporter 2 family.</text>
</comment>
<dbReference type="Pfam" id="PF01490">
    <property type="entry name" value="Aa_trans"/>
    <property type="match status" value="1"/>
</dbReference>
<dbReference type="PIRSF" id="PIRSF006060">
    <property type="entry name" value="AA_transporter"/>
    <property type="match status" value="1"/>
</dbReference>
<feature type="domain" description="Amino acid transporter transmembrane" evidence="8">
    <location>
        <begin position="54"/>
        <end position="478"/>
    </location>
</feature>
<dbReference type="GO" id="GO:0016020">
    <property type="term" value="C:membrane"/>
    <property type="evidence" value="ECO:0007669"/>
    <property type="project" value="UniProtKB-SubCell"/>
</dbReference>
<feature type="transmembrane region" description="Helical" evidence="7">
    <location>
        <begin position="193"/>
        <end position="213"/>
    </location>
</feature>
<protein>
    <recommendedName>
        <fullName evidence="8">Amino acid transporter transmembrane domain-containing protein</fullName>
    </recommendedName>
</protein>
<keyword evidence="4 7" id="KW-1133">Transmembrane helix</keyword>
<evidence type="ECO:0000313" key="10">
    <source>
        <dbReference type="Proteomes" id="UP000030752"/>
    </source>
</evidence>
<dbReference type="STRING" id="1220924.W2S839"/>
<evidence type="ECO:0000313" key="9">
    <source>
        <dbReference type="EMBL" id="ETN44094.1"/>
    </source>
</evidence>
<keyword evidence="5 7" id="KW-0472">Membrane</keyword>
<evidence type="ECO:0000259" key="8">
    <source>
        <dbReference type="Pfam" id="PF01490"/>
    </source>
</evidence>
<dbReference type="RefSeq" id="XP_008713536.1">
    <property type="nucleotide sequence ID" value="XM_008715314.1"/>
</dbReference>
<dbReference type="eggNOG" id="ENOG502SK2W">
    <property type="taxonomic scope" value="Eukaryota"/>
</dbReference>
<feature type="transmembrane region" description="Helical" evidence="7">
    <location>
        <begin position="420"/>
        <end position="444"/>
    </location>
</feature>
<feature type="transmembrane region" description="Helical" evidence="7">
    <location>
        <begin position="456"/>
        <end position="479"/>
    </location>
</feature>
<dbReference type="Gene3D" id="1.20.1740.10">
    <property type="entry name" value="Amino acid/polyamine transporter I"/>
    <property type="match status" value="1"/>
</dbReference>
<evidence type="ECO:0000256" key="1">
    <source>
        <dbReference type="ARBA" id="ARBA00004141"/>
    </source>
</evidence>
<dbReference type="OrthoDB" id="294730at2759"/>
<dbReference type="AlphaFoldDB" id="W2S839"/>
<dbReference type="HOGENOM" id="CLU_027816_3_0_1"/>
<sequence length="507" mass="55162">MNPDYGWGTKDEDDRTVRFSVDRRDVEATGSIQKARDPQYDPATGTVKPVGSLGPWQAAIIFITNEVGIGILSLPAALNVLGLIPGIISIIGMGTLSLYTAYILVQFYRRYPHVVNIVDYGRIIGGKPLEVIFAIGFIINLSLISASAVITMSIGINTISEHAACTVIWIGIACLACYLLCLPRTMMFVSHCGWPCTVSIVAAVIIPMAALGVSGPANAPPGSSIAIKLVGNPTFSEAVSSFLNIGFAFTGNQAFVTVLVEMRDPARDFTKAILIEKPFAIAIYTTVAIACYCLAGEYITSPAIGAAPVTTAKISYGIIFISLLGTGLVFGHTSIKYLFVVVMRHLSFFERRSSPLRKRSRGVRGGNRKPSVEADMMRRRQSQPHDSRSVVSWIAWIAIATAFWILVFVIANAIPVFNSLLNISSSILLAWFTWGFPVVFWFHLNWKKMFSTWKKTVLVVLNVFILAIVVFMNTAGMYASVDGLLTIFADPDGEVNGPFTCADNSIF</sequence>
<organism evidence="9 10">
    <name type="scientific">Cyphellophora europaea (strain CBS 101466)</name>
    <name type="common">Phialophora europaea</name>
    <dbReference type="NCBI Taxonomy" id="1220924"/>
    <lineage>
        <taxon>Eukaryota</taxon>
        <taxon>Fungi</taxon>
        <taxon>Dikarya</taxon>
        <taxon>Ascomycota</taxon>
        <taxon>Pezizomycotina</taxon>
        <taxon>Eurotiomycetes</taxon>
        <taxon>Chaetothyriomycetidae</taxon>
        <taxon>Chaetothyriales</taxon>
        <taxon>Cyphellophoraceae</taxon>
        <taxon>Cyphellophora</taxon>
    </lineage>
</organism>
<evidence type="ECO:0000256" key="7">
    <source>
        <dbReference type="SAM" id="Phobius"/>
    </source>
</evidence>
<dbReference type="EMBL" id="KI635846">
    <property type="protein sequence ID" value="ETN44094.1"/>
    <property type="molecule type" value="Genomic_DNA"/>
</dbReference>
<dbReference type="Proteomes" id="UP000030752">
    <property type="component" value="Unassembled WGS sequence"/>
</dbReference>
<proteinExistence type="inferred from homology"/>
<feature type="region of interest" description="Disordered" evidence="6">
    <location>
        <begin position="358"/>
        <end position="383"/>
    </location>
</feature>
<evidence type="ECO:0000256" key="3">
    <source>
        <dbReference type="ARBA" id="ARBA00022692"/>
    </source>
</evidence>
<feature type="transmembrane region" description="Helical" evidence="7">
    <location>
        <begin position="390"/>
        <end position="414"/>
    </location>
</feature>
<feature type="compositionally biased region" description="Basic and acidic residues" evidence="6">
    <location>
        <begin position="370"/>
        <end position="383"/>
    </location>
</feature>
<keyword evidence="3 7" id="KW-0812">Transmembrane</keyword>
<evidence type="ECO:0000256" key="4">
    <source>
        <dbReference type="ARBA" id="ARBA00022989"/>
    </source>
</evidence>
<accession>W2S839</accession>
<name>W2S839_CYPE1</name>
<dbReference type="VEuPathDB" id="FungiDB:HMPREF1541_10644"/>
<reference evidence="9 10" key="1">
    <citation type="submission" date="2013-03" db="EMBL/GenBank/DDBJ databases">
        <title>The Genome Sequence of Phialophora europaea CBS 101466.</title>
        <authorList>
            <consortium name="The Broad Institute Genomics Platform"/>
            <person name="Cuomo C."/>
            <person name="de Hoog S."/>
            <person name="Gorbushina A."/>
            <person name="Walker B."/>
            <person name="Young S.K."/>
            <person name="Zeng Q."/>
            <person name="Gargeya S."/>
            <person name="Fitzgerald M."/>
            <person name="Haas B."/>
            <person name="Abouelleil A."/>
            <person name="Allen A.W."/>
            <person name="Alvarado L."/>
            <person name="Arachchi H.M."/>
            <person name="Berlin A.M."/>
            <person name="Chapman S.B."/>
            <person name="Gainer-Dewar J."/>
            <person name="Goldberg J."/>
            <person name="Griggs A."/>
            <person name="Gujja S."/>
            <person name="Hansen M."/>
            <person name="Howarth C."/>
            <person name="Imamovic A."/>
            <person name="Ireland A."/>
            <person name="Larimer J."/>
            <person name="McCowan C."/>
            <person name="Murphy C."/>
            <person name="Pearson M."/>
            <person name="Poon T.W."/>
            <person name="Priest M."/>
            <person name="Roberts A."/>
            <person name="Saif S."/>
            <person name="Shea T."/>
            <person name="Sisk P."/>
            <person name="Sykes S."/>
            <person name="Wortman J."/>
            <person name="Nusbaum C."/>
            <person name="Birren B."/>
        </authorList>
    </citation>
    <scope>NUCLEOTIDE SEQUENCE [LARGE SCALE GENOMIC DNA]</scope>
    <source>
        <strain evidence="9 10">CBS 101466</strain>
    </source>
</reference>
<feature type="transmembrane region" description="Helical" evidence="7">
    <location>
        <begin position="131"/>
        <end position="156"/>
    </location>
</feature>
<evidence type="ECO:0000256" key="2">
    <source>
        <dbReference type="ARBA" id="ARBA00008066"/>
    </source>
</evidence>
<gene>
    <name evidence="9" type="ORF">HMPREF1541_10644</name>
</gene>
<feature type="transmembrane region" description="Helical" evidence="7">
    <location>
        <begin position="281"/>
        <end position="299"/>
    </location>
</feature>
<evidence type="ECO:0000256" key="5">
    <source>
        <dbReference type="ARBA" id="ARBA00023136"/>
    </source>
</evidence>
<comment type="subcellular location">
    <subcellularLocation>
        <location evidence="1">Membrane</location>
        <topology evidence="1">Multi-pass membrane protein</topology>
    </subcellularLocation>
</comment>
<dbReference type="PANTHER" id="PTHR22950">
    <property type="entry name" value="AMINO ACID TRANSPORTER"/>
    <property type="match status" value="1"/>
</dbReference>
<feature type="transmembrane region" description="Helical" evidence="7">
    <location>
        <begin position="84"/>
        <end position="105"/>
    </location>
</feature>
<feature type="transmembrane region" description="Helical" evidence="7">
    <location>
        <begin position="162"/>
        <end position="181"/>
    </location>
</feature>
<dbReference type="InterPro" id="IPR013057">
    <property type="entry name" value="AA_transpt_TM"/>
</dbReference>
<dbReference type="InParanoid" id="W2S839"/>
<evidence type="ECO:0000256" key="6">
    <source>
        <dbReference type="SAM" id="MobiDB-lite"/>
    </source>
</evidence>
<dbReference type="GeneID" id="19977983"/>
<dbReference type="GO" id="GO:0015179">
    <property type="term" value="F:L-amino acid transmembrane transporter activity"/>
    <property type="evidence" value="ECO:0007669"/>
    <property type="project" value="TreeGrafter"/>
</dbReference>
<feature type="transmembrane region" description="Helical" evidence="7">
    <location>
        <begin position="319"/>
        <end position="342"/>
    </location>
</feature>
<keyword evidence="10" id="KW-1185">Reference proteome</keyword>
<dbReference type="PANTHER" id="PTHR22950:SF479">
    <property type="entry name" value="AMINO ACID TRANSPORTER (EUROFUNG)-RELATED"/>
    <property type="match status" value="1"/>
</dbReference>
<feature type="transmembrane region" description="Helical" evidence="7">
    <location>
        <begin position="238"/>
        <end position="260"/>
    </location>
</feature>